<feature type="transmembrane region" description="Helical" evidence="7">
    <location>
        <begin position="34"/>
        <end position="52"/>
    </location>
</feature>
<dbReference type="AlphaFoldDB" id="A0A517NYC9"/>
<dbReference type="InterPro" id="IPR022791">
    <property type="entry name" value="L-PG_synthase/AglD"/>
</dbReference>
<gene>
    <name evidence="8" type="ORF">K239x_41300</name>
</gene>
<feature type="transmembrane region" description="Helical" evidence="7">
    <location>
        <begin position="156"/>
        <end position="174"/>
    </location>
</feature>
<feature type="transmembrane region" description="Helical" evidence="7">
    <location>
        <begin position="241"/>
        <end position="264"/>
    </location>
</feature>
<name>A0A517NYC9_9BACT</name>
<dbReference type="PANTHER" id="PTHR40277">
    <property type="entry name" value="BLL5419 PROTEIN"/>
    <property type="match status" value="1"/>
</dbReference>
<dbReference type="Pfam" id="PF03706">
    <property type="entry name" value="LPG_synthase_TM"/>
    <property type="match status" value="1"/>
</dbReference>
<dbReference type="RefSeq" id="WP_145419846.1">
    <property type="nucleotide sequence ID" value="NZ_CP036526.1"/>
</dbReference>
<comment type="subcellular location">
    <subcellularLocation>
        <location evidence="1">Cell membrane</location>
        <topology evidence="1">Multi-pass membrane protein</topology>
    </subcellularLocation>
</comment>
<dbReference type="PANTHER" id="PTHR40277:SF1">
    <property type="entry name" value="BLL5419 PROTEIN"/>
    <property type="match status" value="1"/>
</dbReference>
<sequence length="361" mass="38518">MSGSSPKNDQPPPSDSPEKLAGDSSKQTGRSKRVLLTLVKFAIPVGIIAFLVSNVDEAQWAALAEHDKNYGLLAAALLVSIGAMALSFARWCLLVRCQGIDLTMLEAQRLGAICFLLSFVSAGSVGGDLFKAIFLARRRPGKRIEAVASVLVDRGAGLYALLLLVAVALLFLKAPTDAEYMDQVKTGTAVLVGLGTVVLVILVFGGRIVDQLIRWGSTLPLVGGLVDKIGPPLRMFHHHKFAFAMSIVMSLGVQSMLVISMFFVAKGLYAEPPTLAEHFVIVPIGMLMSALPLTPAGVGVLEATIDKLYEVVPAEPTVASGTLVALVFELVKVVMGVIGTIFYWTANEEVRESLEEAEEEA</sequence>
<dbReference type="OrthoDB" id="279916at2"/>
<protein>
    <recommendedName>
        <fullName evidence="10">Flippase-like domain-containing protein</fullName>
    </recommendedName>
</protein>
<evidence type="ECO:0000256" key="1">
    <source>
        <dbReference type="ARBA" id="ARBA00004651"/>
    </source>
</evidence>
<evidence type="ECO:0000313" key="9">
    <source>
        <dbReference type="Proteomes" id="UP000319817"/>
    </source>
</evidence>
<dbReference type="GO" id="GO:0005886">
    <property type="term" value="C:plasma membrane"/>
    <property type="evidence" value="ECO:0007669"/>
    <property type="project" value="UniProtKB-SubCell"/>
</dbReference>
<keyword evidence="4 7" id="KW-1133">Transmembrane helix</keyword>
<evidence type="ECO:0000256" key="7">
    <source>
        <dbReference type="SAM" id="Phobius"/>
    </source>
</evidence>
<evidence type="ECO:0000256" key="6">
    <source>
        <dbReference type="SAM" id="MobiDB-lite"/>
    </source>
</evidence>
<reference evidence="8 9" key="1">
    <citation type="submission" date="2019-02" db="EMBL/GenBank/DDBJ databases">
        <title>Deep-cultivation of Planctomycetes and their phenomic and genomic characterization uncovers novel biology.</title>
        <authorList>
            <person name="Wiegand S."/>
            <person name="Jogler M."/>
            <person name="Boedeker C."/>
            <person name="Pinto D."/>
            <person name="Vollmers J."/>
            <person name="Rivas-Marin E."/>
            <person name="Kohn T."/>
            <person name="Peeters S.H."/>
            <person name="Heuer A."/>
            <person name="Rast P."/>
            <person name="Oberbeckmann S."/>
            <person name="Bunk B."/>
            <person name="Jeske O."/>
            <person name="Meyerdierks A."/>
            <person name="Storesund J.E."/>
            <person name="Kallscheuer N."/>
            <person name="Luecker S."/>
            <person name="Lage O.M."/>
            <person name="Pohl T."/>
            <person name="Merkel B.J."/>
            <person name="Hornburger P."/>
            <person name="Mueller R.-W."/>
            <person name="Bruemmer F."/>
            <person name="Labrenz M."/>
            <person name="Spormann A.M."/>
            <person name="Op den Camp H."/>
            <person name="Overmann J."/>
            <person name="Amann R."/>
            <person name="Jetten M.S.M."/>
            <person name="Mascher T."/>
            <person name="Medema M.H."/>
            <person name="Devos D.P."/>
            <person name="Kaster A.-K."/>
            <person name="Ovreas L."/>
            <person name="Rohde M."/>
            <person name="Galperin M.Y."/>
            <person name="Jogler C."/>
        </authorList>
    </citation>
    <scope>NUCLEOTIDE SEQUENCE [LARGE SCALE GENOMIC DNA]</scope>
    <source>
        <strain evidence="8 9">K23_9</strain>
    </source>
</reference>
<evidence type="ECO:0000313" key="8">
    <source>
        <dbReference type="EMBL" id="QDT12122.1"/>
    </source>
</evidence>
<feature type="transmembrane region" description="Helical" evidence="7">
    <location>
        <begin position="186"/>
        <end position="209"/>
    </location>
</feature>
<evidence type="ECO:0008006" key="10">
    <source>
        <dbReference type="Google" id="ProtNLM"/>
    </source>
</evidence>
<dbReference type="Proteomes" id="UP000319817">
    <property type="component" value="Chromosome"/>
</dbReference>
<keyword evidence="5 7" id="KW-0472">Membrane</keyword>
<proteinExistence type="predicted"/>
<keyword evidence="3 7" id="KW-0812">Transmembrane</keyword>
<keyword evidence="2" id="KW-1003">Cell membrane</keyword>
<keyword evidence="9" id="KW-1185">Reference proteome</keyword>
<organism evidence="8 9">
    <name type="scientific">Stieleria marina</name>
    <dbReference type="NCBI Taxonomy" id="1930275"/>
    <lineage>
        <taxon>Bacteria</taxon>
        <taxon>Pseudomonadati</taxon>
        <taxon>Planctomycetota</taxon>
        <taxon>Planctomycetia</taxon>
        <taxon>Pirellulales</taxon>
        <taxon>Pirellulaceae</taxon>
        <taxon>Stieleria</taxon>
    </lineage>
</organism>
<dbReference type="EMBL" id="CP036526">
    <property type="protein sequence ID" value="QDT12122.1"/>
    <property type="molecule type" value="Genomic_DNA"/>
</dbReference>
<evidence type="ECO:0000256" key="3">
    <source>
        <dbReference type="ARBA" id="ARBA00022692"/>
    </source>
</evidence>
<feature type="transmembrane region" description="Helical" evidence="7">
    <location>
        <begin position="72"/>
        <end position="93"/>
    </location>
</feature>
<feature type="region of interest" description="Disordered" evidence="6">
    <location>
        <begin position="1"/>
        <end position="28"/>
    </location>
</feature>
<evidence type="ECO:0000256" key="2">
    <source>
        <dbReference type="ARBA" id="ARBA00022475"/>
    </source>
</evidence>
<accession>A0A517NYC9</accession>
<feature type="transmembrane region" description="Helical" evidence="7">
    <location>
        <begin position="318"/>
        <end position="344"/>
    </location>
</feature>
<evidence type="ECO:0000256" key="4">
    <source>
        <dbReference type="ARBA" id="ARBA00022989"/>
    </source>
</evidence>
<feature type="transmembrane region" description="Helical" evidence="7">
    <location>
        <begin position="276"/>
        <end position="298"/>
    </location>
</feature>
<evidence type="ECO:0000256" key="5">
    <source>
        <dbReference type="ARBA" id="ARBA00023136"/>
    </source>
</evidence>